<organism evidence="1 2">
    <name type="scientific">Physocladia obscura</name>
    <dbReference type="NCBI Taxonomy" id="109957"/>
    <lineage>
        <taxon>Eukaryota</taxon>
        <taxon>Fungi</taxon>
        <taxon>Fungi incertae sedis</taxon>
        <taxon>Chytridiomycota</taxon>
        <taxon>Chytridiomycota incertae sedis</taxon>
        <taxon>Chytridiomycetes</taxon>
        <taxon>Chytridiales</taxon>
        <taxon>Chytriomycetaceae</taxon>
        <taxon>Physocladia</taxon>
    </lineage>
</organism>
<proteinExistence type="predicted"/>
<name>A0AAD5XA64_9FUNG</name>
<reference evidence="1" key="1">
    <citation type="submission" date="2020-05" db="EMBL/GenBank/DDBJ databases">
        <title>Phylogenomic resolution of chytrid fungi.</title>
        <authorList>
            <person name="Stajich J.E."/>
            <person name="Amses K."/>
            <person name="Simmons R."/>
            <person name="Seto K."/>
            <person name="Myers J."/>
            <person name="Bonds A."/>
            <person name="Quandt C.A."/>
            <person name="Barry K."/>
            <person name="Liu P."/>
            <person name="Grigoriev I."/>
            <person name="Longcore J.E."/>
            <person name="James T.Y."/>
        </authorList>
    </citation>
    <scope>NUCLEOTIDE SEQUENCE</scope>
    <source>
        <strain evidence="1">JEL0513</strain>
    </source>
</reference>
<sequence length="99" mass="10770">VRAIIIVAAHSYAMCLYLSGINDPYTTSVSLLVQCYVLSRCVNADLLYTMNAVSFSKQSSRKASETGSSAVAATTAGKTELVQTDCRDIVRSERRESVR</sequence>
<dbReference type="AlphaFoldDB" id="A0AAD5XA64"/>
<comment type="caution">
    <text evidence="1">The sequence shown here is derived from an EMBL/GenBank/DDBJ whole genome shotgun (WGS) entry which is preliminary data.</text>
</comment>
<feature type="non-terminal residue" evidence="1">
    <location>
        <position position="99"/>
    </location>
</feature>
<dbReference type="Proteomes" id="UP001211907">
    <property type="component" value="Unassembled WGS sequence"/>
</dbReference>
<keyword evidence="2" id="KW-1185">Reference proteome</keyword>
<evidence type="ECO:0000313" key="1">
    <source>
        <dbReference type="EMBL" id="KAJ3087282.1"/>
    </source>
</evidence>
<feature type="non-terminal residue" evidence="1">
    <location>
        <position position="1"/>
    </location>
</feature>
<protein>
    <submittedName>
        <fullName evidence="1">Uncharacterized protein</fullName>
    </submittedName>
</protein>
<accession>A0AAD5XA64</accession>
<evidence type="ECO:0000313" key="2">
    <source>
        <dbReference type="Proteomes" id="UP001211907"/>
    </source>
</evidence>
<gene>
    <name evidence="1" type="ORF">HK100_008419</name>
</gene>
<dbReference type="EMBL" id="JADGJH010004092">
    <property type="protein sequence ID" value="KAJ3087282.1"/>
    <property type="molecule type" value="Genomic_DNA"/>
</dbReference>